<keyword evidence="6" id="KW-0050">Antiport</keyword>
<proteinExistence type="inferred from homology"/>
<dbReference type="GeneID" id="60057923"/>
<evidence type="ECO:0000256" key="4">
    <source>
        <dbReference type="ARBA" id="ARBA00020268"/>
    </source>
</evidence>
<evidence type="ECO:0000256" key="11">
    <source>
        <dbReference type="ARBA" id="ARBA00023136"/>
    </source>
</evidence>
<evidence type="ECO:0000256" key="6">
    <source>
        <dbReference type="ARBA" id="ARBA00022449"/>
    </source>
</evidence>
<evidence type="ECO:0000256" key="9">
    <source>
        <dbReference type="ARBA" id="ARBA00022989"/>
    </source>
</evidence>
<dbReference type="RefSeq" id="WP_006783972.1">
    <property type="nucleotide sequence ID" value="NZ_CABJBH010000015.1"/>
</dbReference>
<dbReference type="GO" id="GO:0006811">
    <property type="term" value="P:monoatomic ion transport"/>
    <property type="evidence" value="ECO:0007669"/>
    <property type="project" value="UniProtKB-KW"/>
</dbReference>
<evidence type="ECO:0000313" key="14">
    <source>
        <dbReference type="EMBL" id="MTK22683.1"/>
    </source>
</evidence>
<gene>
    <name evidence="14" type="ORF">GMA92_14890</name>
</gene>
<dbReference type="GO" id="GO:0015297">
    <property type="term" value="F:antiporter activity"/>
    <property type="evidence" value="ECO:0007669"/>
    <property type="project" value="UniProtKB-KW"/>
</dbReference>
<keyword evidence="5" id="KW-0813">Transport</keyword>
<comment type="similarity">
    <text evidence="3">Belongs to the multi antimicrobial extrusion (MATE) (TC 2.A.66.1) family.</text>
</comment>
<evidence type="ECO:0000256" key="13">
    <source>
        <dbReference type="SAM" id="Phobius"/>
    </source>
</evidence>
<sequence>MMEKKTNLMTEGVIWKQLLLFSIPLLVGNLFQQLYNTVDSIIVGNYVGSQALAAVGASTPIINLLVGFFMGIATGAGIIISQFYGAKDEKRLRESVHTALALSILAGIFLTVVGMMFSPWILRIMGTPDEVLQDSVLYLRLYFVGSLFLLVYNMGAGILRAVGDSRRPLYYLCISSVINIVLDLLFVVGFKMGVAGVALATLLAQGVSAILLAIHLIKTSESYRLVIKEIRVHKLVFQEIVMVGIPTGLQSVIVSLSNAIVQSSINGFGAAAIAGCSAYIKLDGFMILPIMSFGMASTTFIGQNLGARQYDRMKQGLKTTLWMTSIYTIIVSLLMYAFGSEALKIFSQEPDVLKYGRSMLQCLIPAYIMLAVMQSLVGSVRGAGKTMITMMISIVSLCVVRVLWIMGVLAFNPSIEGVFLGYPISWTIGAILMIIYTVKGKWIPLD</sequence>
<feature type="transmembrane region" description="Helical" evidence="13">
    <location>
        <begin position="12"/>
        <end position="31"/>
    </location>
</feature>
<keyword evidence="9 13" id="KW-1133">Transmembrane helix</keyword>
<feature type="transmembrane region" description="Helical" evidence="13">
    <location>
        <begin position="358"/>
        <end position="377"/>
    </location>
</feature>
<keyword evidence="8 13" id="KW-0812">Transmembrane</keyword>
<evidence type="ECO:0000256" key="10">
    <source>
        <dbReference type="ARBA" id="ARBA00023065"/>
    </source>
</evidence>
<dbReference type="InterPro" id="IPR002528">
    <property type="entry name" value="MATE_fam"/>
</dbReference>
<name>A0A9X4XGQ5_9FIRM</name>
<evidence type="ECO:0000256" key="12">
    <source>
        <dbReference type="ARBA" id="ARBA00031636"/>
    </source>
</evidence>
<dbReference type="AlphaFoldDB" id="A0A9X4XGQ5"/>
<evidence type="ECO:0000256" key="5">
    <source>
        <dbReference type="ARBA" id="ARBA00022448"/>
    </source>
</evidence>
<protein>
    <recommendedName>
        <fullName evidence="4">Probable multidrug resistance protein NorM</fullName>
    </recommendedName>
    <alternativeName>
        <fullName evidence="12">Multidrug-efflux transporter</fullName>
    </alternativeName>
</protein>
<evidence type="ECO:0000256" key="8">
    <source>
        <dbReference type="ARBA" id="ARBA00022692"/>
    </source>
</evidence>
<feature type="transmembrane region" description="Helical" evidence="13">
    <location>
        <begin position="169"/>
        <end position="188"/>
    </location>
</feature>
<evidence type="ECO:0000313" key="15">
    <source>
        <dbReference type="Proteomes" id="UP000487649"/>
    </source>
</evidence>
<feature type="transmembrane region" description="Helical" evidence="13">
    <location>
        <begin position="286"/>
        <end position="307"/>
    </location>
</feature>
<dbReference type="GO" id="GO:0042910">
    <property type="term" value="F:xenobiotic transmembrane transporter activity"/>
    <property type="evidence" value="ECO:0007669"/>
    <property type="project" value="InterPro"/>
</dbReference>
<dbReference type="OrthoDB" id="9776324at2"/>
<dbReference type="Pfam" id="PF01554">
    <property type="entry name" value="MatE"/>
    <property type="match status" value="2"/>
</dbReference>
<evidence type="ECO:0000256" key="7">
    <source>
        <dbReference type="ARBA" id="ARBA00022475"/>
    </source>
</evidence>
<evidence type="ECO:0000256" key="1">
    <source>
        <dbReference type="ARBA" id="ARBA00003408"/>
    </source>
</evidence>
<keyword evidence="10" id="KW-0406">Ion transport</keyword>
<evidence type="ECO:0000256" key="3">
    <source>
        <dbReference type="ARBA" id="ARBA00010199"/>
    </source>
</evidence>
<dbReference type="InterPro" id="IPR048279">
    <property type="entry name" value="MdtK-like"/>
</dbReference>
<feature type="transmembrane region" description="Helical" evidence="13">
    <location>
        <begin position="51"/>
        <end position="80"/>
    </location>
</feature>
<reference evidence="14 15" key="1">
    <citation type="journal article" date="2019" name="Nat. Med.">
        <title>A library of human gut bacterial isolates paired with longitudinal multiomics data enables mechanistic microbiome research.</title>
        <authorList>
            <person name="Poyet M."/>
            <person name="Groussin M."/>
            <person name="Gibbons S.M."/>
            <person name="Avila-Pacheco J."/>
            <person name="Jiang X."/>
            <person name="Kearney S.M."/>
            <person name="Perrotta A.R."/>
            <person name="Berdy B."/>
            <person name="Zhao S."/>
            <person name="Lieberman T.D."/>
            <person name="Swanson P.K."/>
            <person name="Smith M."/>
            <person name="Roesemann S."/>
            <person name="Alexander J.E."/>
            <person name="Rich S.A."/>
            <person name="Livny J."/>
            <person name="Vlamakis H."/>
            <person name="Clish C."/>
            <person name="Bullock K."/>
            <person name="Deik A."/>
            <person name="Scott J."/>
            <person name="Pierce K.A."/>
            <person name="Xavier R.J."/>
            <person name="Alm E.J."/>
        </authorList>
    </citation>
    <scope>NUCLEOTIDE SEQUENCE [LARGE SCALE GENOMIC DNA]</scope>
    <source>
        <strain evidence="14 15">BIOML-A198</strain>
    </source>
</reference>
<dbReference type="PANTHER" id="PTHR43298:SF2">
    <property type="entry name" value="FMN_FAD EXPORTER YEEO-RELATED"/>
    <property type="match status" value="1"/>
</dbReference>
<feature type="transmembrane region" description="Helical" evidence="13">
    <location>
        <begin position="100"/>
        <end position="121"/>
    </location>
</feature>
<keyword evidence="11 13" id="KW-0472">Membrane</keyword>
<dbReference type="PANTHER" id="PTHR43298">
    <property type="entry name" value="MULTIDRUG RESISTANCE PROTEIN NORM-RELATED"/>
    <property type="match status" value="1"/>
</dbReference>
<dbReference type="NCBIfam" id="TIGR00797">
    <property type="entry name" value="matE"/>
    <property type="match status" value="1"/>
</dbReference>
<feature type="transmembrane region" description="Helical" evidence="13">
    <location>
        <begin position="319"/>
        <end position="338"/>
    </location>
</feature>
<feature type="transmembrane region" description="Helical" evidence="13">
    <location>
        <begin position="417"/>
        <end position="438"/>
    </location>
</feature>
<feature type="transmembrane region" description="Helical" evidence="13">
    <location>
        <begin position="141"/>
        <end position="162"/>
    </location>
</feature>
<keyword evidence="7" id="KW-1003">Cell membrane</keyword>
<dbReference type="PIRSF" id="PIRSF006603">
    <property type="entry name" value="DinF"/>
    <property type="match status" value="1"/>
</dbReference>
<accession>A0A9X4XGQ5</accession>
<evidence type="ECO:0000256" key="2">
    <source>
        <dbReference type="ARBA" id="ARBA00004651"/>
    </source>
</evidence>
<comment type="function">
    <text evidence="1">Multidrug efflux pump.</text>
</comment>
<feature type="transmembrane region" description="Helical" evidence="13">
    <location>
        <begin position="194"/>
        <end position="217"/>
    </location>
</feature>
<dbReference type="Proteomes" id="UP000487649">
    <property type="component" value="Unassembled WGS sequence"/>
</dbReference>
<dbReference type="EMBL" id="WMQE01000049">
    <property type="protein sequence ID" value="MTK22683.1"/>
    <property type="molecule type" value="Genomic_DNA"/>
</dbReference>
<dbReference type="CDD" id="cd13138">
    <property type="entry name" value="MATE_yoeA_like"/>
    <property type="match status" value="1"/>
</dbReference>
<comment type="caution">
    <text evidence="14">The sequence shown here is derived from an EMBL/GenBank/DDBJ whole genome shotgun (WGS) entry which is preliminary data.</text>
</comment>
<feature type="transmembrane region" description="Helical" evidence="13">
    <location>
        <begin position="389"/>
        <end position="411"/>
    </location>
</feature>
<dbReference type="GO" id="GO:0005886">
    <property type="term" value="C:plasma membrane"/>
    <property type="evidence" value="ECO:0007669"/>
    <property type="project" value="UniProtKB-SubCell"/>
</dbReference>
<feature type="transmembrane region" description="Helical" evidence="13">
    <location>
        <begin position="259"/>
        <end position="280"/>
    </location>
</feature>
<comment type="subcellular location">
    <subcellularLocation>
        <location evidence="2">Cell membrane</location>
        <topology evidence="2">Multi-pass membrane protein</topology>
    </subcellularLocation>
</comment>
<dbReference type="InterPro" id="IPR050222">
    <property type="entry name" value="MATE_MdtK"/>
</dbReference>
<organism evidence="14 15">
    <name type="scientific">Turicibacter sanguinis</name>
    <dbReference type="NCBI Taxonomy" id="154288"/>
    <lineage>
        <taxon>Bacteria</taxon>
        <taxon>Bacillati</taxon>
        <taxon>Bacillota</taxon>
        <taxon>Erysipelotrichia</taxon>
        <taxon>Erysipelotrichales</taxon>
        <taxon>Turicibacteraceae</taxon>
        <taxon>Turicibacter</taxon>
    </lineage>
</organism>